<dbReference type="Proteomes" id="UP000887097">
    <property type="component" value="Unassembled WGS sequence"/>
</dbReference>
<protein>
    <submittedName>
        <fullName evidence="1">Uncharacterized protein</fullName>
    </submittedName>
</protein>
<evidence type="ECO:0000313" key="2">
    <source>
        <dbReference type="Proteomes" id="UP000887097"/>
    </source>
</evidence>
<evidence type="ECO:0000313" key="1">
    <source>
        <dbReference type="EMBL" id="GJG32516.1"/>
    </source>
</evidence>
<dbReference type="GeneID" id="67454769"/>
<dbReference type="RefSeq" id="WP_013064439.1">
    <property type="nucleotide sequence ID" value="NZ_BPTT01000001.1"/>
</dbReference>
<name>A0AA37HZP4_XYLRU</name>
<dbReference type="AlphaFoldDB" id="A0AA37HZP4"/>
<sequence>MLRYFLQKPGLSSYQKWQLIAKVLDSLEHDFQEAFPNEPPIFLQGFRETLFALVTQP</sequence>
<dbReference type="EMBL" id="BPTT01000001">
    <property type="protein sequence ID" value="GJG32516.1"/>
    <property type="molecule type" value="Genomic_DNA"/>
</dbReference>
<gene>
    <name evidence="1" type="ORF">PRMUPPPA20_06250</name>
</gene>
<accession>A0AA37HZP4</accession>
<reference evidence="1" key="1">
    <citation type="submission" date="2021-08" db="EMBL/GenBank/DDBJ databases">
        <title>Prevotella lacticifex sp. nov., isolated from rumen of cow.</title>
        <authorList>
            <person name="Shinkai T."/>
            <person name="Ikeyama N."/>
            <person name="Kumagai M."/>
            <person name="Ohmori H."/>
            <person name="Sakamoto M."/>
            <person name="Ohkuma M."/>
            <person name="Mitsumori M."/>
        </authorList>
    </citation>
    <scope>NUCLEOTIDE SEQUENCE</scope>
    <source>
        <strain evidence="1">JCM 8259</strain>
    </source>
</reference>
<comment type="caution">
    <text evidence="1">The sequence shown here is derived from an EMBL/GenBank/DDBJ whole genome shotgun (WGS) entry which is preliminary data.</text>
</comment>
<organism evidence="1 2">
    <name type="scientific">Xylanibacter ruminicola</name>
    <name type="common">Prevotella ruminicola</name>
    <dbReference type="NCBI Taxonomy" id="839"/>
    <lineage>
        <taxon>Bacteria</taxon>
        <taxon>Pseudomonadati</taxon>
        <taxon>Bacteroidota</taxon>
        <taxon>Bacteroidia</taxon>
        <taxon>Bacteroidales</taxon>
        <taxon>Prevotellaceae</taxon>
        <taxon>Xylanibacter</taxon>
    </lineage>
</organism>
<proteinExistence type="predicted"/>